<reference evidence="2" key="1">
    <citation type="journal article" date="2019" name="Int. J. Syst. Evol. Microbiol.">
        <title>The Global Catalogue of Microorganisms (GCM) 10K type strain sequencing project: providing services to taxonomists for standard genome sequencing and annotation.</title>
        <authorList>
            <consortium name="The Broad Institute Genomics Platform"/>
            <consortium name="The Broad Institute Genome Sequencing Center for Infectious Disease"/>
            <person name="Wu L."/>
            <person name="Ma J."/>
        </authorList>
    </citation>
    <scope>NUCLEOTIDE SEQUENCE [LARGE SCALE GENOMIC DNA]</scope>
    <source>
        <strain evidence="2">JCM 15442</strain>
    </source>
</reference>
<evidence type="ECO:0000313" key="2">
    <source>
        <dbReference type="Proteomes" id="UP000639973"/>
    </source>
</evidence>
<keyword evidence="2" id="KW-1185">Reference proteome</keyword>
<organism evidence="1 2">
    <name type="scientific">Deinococcus aerolatus</name>
    <dbReference type="NCBI Taxonomy" id="522487"/>
    <lineage>
        <taxon>Bacteria</taxon>
        <taxon>Thermotogati</taxon>
        <taxon>Deinococcota</taxon>
        <taxon>Deinococci</taxon>
        <taxon>Deinococcales</taxon>
        <taxon>Deinococcaceae</taxon>
        <taxon>Deinococcus</taxon>
    </lineage>
</organism>
<comment type="caution">
    <text evidence="1">The sequence shown here is derived from an EMBL/GenBank/DDBJ whole genome shotgun (WGS) entry which is preliminary data.</text>
</comment>
<gene>
    <name evidence="1" type="ORF">GCM10010840_14760</name>
</gene>
<dbReference type="Proteomes" id="UP000639973">
    <property type="component" value="Unassembled WGS sequence"/>
</dbReference>
<protein>
    <submittedName>
        <fullName evidence="1">Uncharacterized protein</fullName>
    </submittedName>
</protein>
<sequence>MAPNQPSQDLNRCLHCGQETPSPRADAGTAPFCGPDAYPPEAELHRALAQAQQVLSAGVVHAIRTGNSPLTQRCEQLVIDSATCWDIVVNTLPDDGQVACYLMDAAELGSELAATYRCHGAEREAVVMADRARGLARLSLQLDPDFWLADPHAFD</sequence>
<evidence type="ECO:0000313" key="1">
    <source>
        <dbReference type="EMBL" id="GGL77910.1"/>
    </source>
</evidence>
<accession>A0ABQ2G6H8</accession>
<dbReference type="EMBL" id="BMOL01000005">
    <property type="protein sequence ID" value="GGL77910.1"/>
    <property type="molecule type" value="Genomic_DNA"/>
</dbReference>
<proteinExistence type="predicted"/>
<dbReference type="RefSeq" id="WP_188970490.1">
    <property type="nucleotide sequence ID" value="NZ_BMOL01000005.1"/>
</dbReference>
<name>A0ABQ2G6H8_9DEIO</name>